<keyword evidence="2" id="KW-1185">Reference proteome</keyword>
<dbReference type="AlphaFoldDB" id="A0A8H7VQE0"/>
<comment type="caution">
    <text evidence="1">The sequence shown here is derived from an EMBL/GenBank/DDBJ whole genome shotgun (WGS) entry which is preliminary data.</text>
</comment>
<reference evidence="1 2" key="1">
    <citation type="submission" date="2020-12" db="EMBL/GenBank/DDBJ databases">
        <title>Metabolic potential, ecology and presence of endohyphal bacteria is reflected in genomic diversity of Mucoromycotina.</title>
        <authorList>
            <person name="Muszewska A."/>
            <person name="Okrasinska A."/>
            <person name="Steczkiewicz K."/>
            <person name="Drgas O."/>
            <person name="Orlowska M."/>
            <person name="Perlinska-Lenart U."/>
            <person name="Aleksandrzak-Piekarczyk T."/>
            <person name="Szatraj K."/>
            <person name="Zielenkiewicz U."/>
            <person name="Pilsyk S."/>
            <person name="Malc E."/>
            <person name="Mieczkowski P."/>
            <person name="Kruszewska J.S."/>
            <person name="Biernat P."/>
            <person name="Pawlowska J."/>
        </authorList>
    </citation>
    <scope>NUCLEOTIDE SEQUENCE [LARGE SCALE GENOMIC DNA]</scope>
    <source>
        <strain evidence="1 2">CBS 142.35</strain>
    </source>
</reference>
<dbReference type="EMBL" id="JAEPRB010000066">
    <property type="protein sequence ID" value="KAG2223209.1"/>
    <property type="molecule type" value="Genomic_DNA"/>
</dbReference>
<dbReference type="Proteomes" id="UP000646827">
    <property type="component" value="Unassembled WGS sequence"/>
</dbReference>
<evidence type="ECO:0000313" key="2">
    <source>
        <dbReference type="Proteomes" id="UP000646827"/>
    </source>
</evidence>
<accession>A0A8H7VQE0</accession>
<gene>
    <name evidence="1" type="ORF">INT45_011555</name>
</gene>
<proteinExistence type="predicted"/>
<evidence type="ECO:0000313" key="1">
    <source>
        <dbReference type="EMBL" id="KAG2223209.1"/>
    </source>
</evidence>
<name>A0A8H7VQE0_9FUNG</name>
<sequence>MRKTNPKNNNSDLVEYSGDELVDDLSILPTSVVANDADDLAMGQLHAENERIPEDTAAIPSTVLDFTACRQRSDNPNYPYRSKLDFVLCALFDADDHLLSLTMKRRTLELVSQMLSKLCKKNLVSVYQRSIGPCGKVKTMSQKYE</sequence>
<protein>
    <submittedName>
        <fullName evidence="1">Uncharacterized protein</fullName>
    </submittedName>
</protein>
<organism evidence="1 2">
    <name type="scientific">Circinella minor</name>
    <dbReference type="NCBI Taxonomy" id="1195481"/>
    <lineage>
        <taxon>Eukaryota</taxon>
        <taxon>Fungi</taxon>
        <taxon>Fungi incertae sedis</taxon>
        <taxon>Mucoromycota</taxon>
        <taxon>Mucoromycotina</taxon>
        <taxon>Mucoromycetes</taxon>
        <taxon>Mucorales</taxon>
        <taxon>Lichtheimiaceae</taxon>
        <taxon>Circinella</taxon>
    </lineage>
</organism>